<dbReference type="SUPFAM" id="SSF46689">
    <property type="entry name" value="Homeodomain-like"/>
    <property type="match status" value="1"/>
</dbReference>
<sequence length="81" mass="9181">PGIQFILVTLKSFIIMSLKEGNMQSNINTYIVSTPGILGGRPRIDGTRIPIRIFRPTFWECALFILFMNSKIMVNIFATNC</sequence>
<protein>
    <submittedName>
        <fullName evidence="1">Uncharacterized protein</fullName>
    </submittedName>
</protein>
<dbReference type="InterPro" id="IPR007367">
    <property type="entry name" value="DUF433"/>
</dbReference>
<dbReference type="Proteomes" id="UP000189670">
    <property type="component" value="Unassembled WGS sequence"/>
</dbReference>
<evidence type="ECO:0000313" key="1">
    <source>
        <dbReference type="EMBL" id="ETR72466.1"/>
    </source>
</evidence>
<accession>A0A1V1PCG3</accession>
<name>A0A1V1PCG3_9BACT</name>
<dbReference type="Pfam" id="PF04255">
    <property type="entry name" value="DUF433"/>
    <property type="match status" value="1"/>
</dbReference>
<gene>
    <name evidence="1" type="ORF">OMM_07493</name>
</gene>
<evidence type="ECO:0000313" key="2">
    <source>
        <dbReference type="Proteomes" id="UP000189670"/>
    </source>
</evidence>
<dbReference type="EMBL" id="ATBP01000144">
    <property type="protein sequence ID" value="ETR72466.1"/>
    <property type="molecule type" value="Genomic_DNA"/>
</dbReference>
<dbReference type="InterPro" id="IPR009057">
    <property type="entry name" value="Homeodomain-like_sf"/>
</dbReference>
<reference evidence="2" key="1">
    <citation type="submission" date="2012-11" db="EMBL/GenBank/DDBJ databases">
        <authorList>
            <person name="Lucero-Rivera Y.E."/>
            <person name="Tovar-Ramirez D."/>
        </authorList>
    </citation>
    <scope>NUCLEOTIDE SEQUENCE [LARGE SCALE GENOMIC DNA]</scope>
    <source>
        <strain evidence="2">Araruama</strain>
    </source>
</reference>
<dbReference type="AlphaFoldDB" id="A0A1V1PCG3"/>
<proteinExistence type="predicted"/>
<organism evidence="1 2">
    <name type="scientific">Candidatus Magnetoglobus multicellularis str. Araruama</name>
    <dbReference type="NCBI Taxonomy" id="890399"/>
    <lineage>
        <taxon>Bacteria</taxon>
        <taxon>Pseudomonadati</taxon>
        <taxon>Thermodesulfobacteriota</taxon>
        <taxon>Desulfobacteria</taxon>
        <taxon>Desulfobacterales</taxon>
        <taxon>Desulfobacteraceae</taxon>
        <taxon>Candidatus Magnetoglobus</taxon>
    </lineage>
</organism>
<feature type="non-terminal residue" evidence="1">
    <location>
        <position position="1"/>
    </location>
</feature>
<comment type="caution">
    <text evidence="1">The sequence shown here is derived from an EMBL/GenBank/DDBJ whole genome shotgun (WGS) entry which is preliminary data.</text>
</comment>